<dbReference type="RefSeq" id="WP_244378297.1">
    <property type="nucleotide sequence ID" value="NZ_CP083239.1"/>
</dbReference>
<dbReference type="Proteomes" id="UP000831684">
    <property type="component" value="Chromosome"/>
</dbReference>
<dbReference type="KEGG" id="apol:K9D25_00765"/>
<sequence>MIIADQHDKGPAKPGDRRVEKKDRAPDEAGHARSANPQQDDKAGERERKPEGRDAHYTPPAASDEGAR</sequence>
<feature type="compositionally biased region" description="Basic and acidic residues" evidence="1">
    <location>
        <begin position="1"/>
        <end position="31"/>
    </location>
</feature>
<accession>A0A9E6ZT84</accession>
<dbReference type="EMBL" id="CP083239">
    <property type="protein sequence ID" value="UOK71291.1"/>
    <property type="molecule type" value="Genomic_DNA"/>
</dbReference>
<gene>
    <name evidence="2" type="ORF">K9D25_00765</name>
</gene>
<name>A0A9E6ZT84_9HYPH</name>
<dbReference type="AlphaFoldDB" id="A0A9E6ZT84"/>
<feature type="region of interest" description="Disordered" evidence="1">
    <location>
        <begin position="1"/>
        <end position="68"/>
    </location>
</feature>
<protein>
    <submittedName>
        <fullName evidence="2">Uncharacterized protein</fullName>
    </submittedName>
</protein>
<feature type="compositionally biased region" description="Basic and acidic residues" evidence="1">
    <location>
        <begin position="39"/>
        <end position="56"/>
    </location>
</feature>
<evidence type="ECO:0000313" key="3">
    <source>
        <dbReference type="Proteomes" id="UP000831684"/>
    </source>
</evidence>
<proteinExistence type="predicted"/>
<organism evidence="2 3">
    <name type="scientific">Ancylobacter polymorphus</name>
    <dbReference type="NCBI Taxonomy" id="223390"/>
    <lineage>
        <taxon>Bacteria</taxon>
        <taxon>Pseudomonadati</taxon>
        <taxon>Pseudomonadota</taxon>
        <taxon>Alphaproteobacteria</taxon>
        <taxon>Hyphomicrobiales</taxon>
        <taxon>Xanthobacteraceae</taxon>
        <taxon>Ancylobacter</taxon>
    </lineage>
</organism>
<evidence type="ECO:0000313" key="2">
    <source>
        <dbReference type="EMBL" id="UOK71291.1"/>
    </source>
</evidence>
<evidence type="ECO:0000256" key="1">
    <source>
        <dbReference type="SAM" id="MobiDB-lite"/>
    </source>
</evidence>
<reference evidence="2" key="1">
    <citation type="submission" date="2021-09" db="EMBL/GenBank/DDBJ databases">
        <title>Network and meta-omics reveal the key degrader and cooperation patterns in an efficient 1,4-dioxane-degrading microbial community.</title>
        <authorList>
            <person name="Dai C."/>
        </authorList>
    </citation>
    <scope>NUCLEOTIDE SEQUENCE</scope>
    <source>
        <strain evidence="2">ZM13</strain>
    </source>
</reference>